<evidence type="ECO:0000256" key="1">
    <source>
        <dbReference type="SAM" id="Coils"/>
    </source>
</evidence>
<keyword evidence="2" id="KW-1133">Transmembrane helix</keyword>
<evidence type="ECO:0000313" key="3">
    <source>
        <dbReference type="EMBL" id="KAB7502622.1"/>
    </source>
</evidence>
<feature type="non-terminal residue" evidence="3">
    <location>
        <position position="1"/>
    </location>
</feature>
<gene>
    <name evidence="3" type="primary">tmem18</name>
    <name evidence="3" type="ORF">Anas_02520</name>
</gene>
<comment type="caution">
    <text evidence="3">The sequence shown here is derived from an EMBL/GenBank/DDBJ whole genome shotgun (WGS) entry which is preliminary data.</text>
</comment>
<keyword evidence="2 3" id="KW-0812">Transmembrane</keyword>
<feature type="transmembrane region" description="Helical" evidence="2">
    <location>
        <begin position="161"/>
        <end position="185"/>
    </location>
</feature>
<evidence type="ECO:0000313" key="4">
    <source>
        <dbReference type="Proteomes" id="UP000326759"/>
    </source>
</evidence>
<feature type="transmembrane region" description="Helical" evidence="2">
    <location>
        <begin position="22"/>
        <end position="42"/>
    </location>
</feature>
<accession>A0A5N5T803</accession>
<proteinExistence type="predicted"/>
<dbReference type="Proteomes" id="UP000326759">
    <property type="component" value="Unassembled WGS sequence"/>
</dbReference>
<dbReference type="Pfam" id="PF14770">
    <property type="entry name" value="TMEM18"/>
    <property type="match status" value="1"/>
</dbReference>
<feature type="coiled-coil region" evidence="1">
    <location>
        <begin position="187"/>
        <end position="214"/>
    </location>
</feature>
<name>A0A5N5T803_9CRUS</name>
<protein>
    <submittedName>
        <fullName evidence="3">Transmembrane protein 18</fullName>
    </submittedName>
</protein>
<keyword evidence="4" id="KW-1185">Reference proteome</keyword>
<evidence type="ECO:0000256" key="2">
    <source>
        <dbReference type="SAM" id="Phobius"/>
    </source>
</evidence>
<dbReference type="EMBL" id="SEYY01007115">
    <property type="protein sequence ID" value="KAB7502622.1"/>
    <property type="molecule type" value="Genomic_DNA"/>
</dbReference>
<keyword evidence="2" id="KW-0472">Membrane</keyword>
<keyword evidence="1" id="KW-0175">Coiled coil</keyword>
<organism evidence="3 4">
    <name type="scientific">Armadillidium nasatum</name>
    <dbReference type="NCBI Taxonomy" id="96803"/>
    <lineage>
        <taxon>Eukaryota</taxon>
        <taxon>Metazoa</taxon>
        <taxon>Ecdysozoa</taxon>
        <taxon>Arthropoda</taxon>
        <taxon>Crustacea</taxon>
        <taxon>Multicrustacea</taxon>
        <taxon>Malacostraca</taxon>
        <taxon>Eumalacostraca</taxon>
        <taxon>Peracarida</taxon>
        <taxon>Isopoda</taxon>
        <taxon>Oniscidea</taxon>
        <taxon>Crinocheta</taxon>
        <taxon>Armadillidiidae</taxon>
        <taxon>Armadillidium</taxon>
    </lineage>
</organism>
<dbReference type="AlphaFoldDB" id="A0A5N5T803"/>
<dbReference type="InterPro" id="IPR026721">
    <property type="entry name" value="TMEM18"/>
</dbReference>
<dbReference type="OrthoDB" id="411535at2759"/>
<sequence>SPGFSVIFRYVFGNPVIKIDNISWQLCLLTCLLHFSIIVFTLKLELSSVIEYISRFSTGFFKFSEMEEFSRTHSYFVRTDEITDLWSFLRTIDWTEWWLLGLILFHILLTTFTIMTRNYHAIQGFLFFGLLMSVRCSELINEYAAKNWQKFSHQQYFDSGGLFISVVFSMPILFNCLMMVINWLWQSSNMMAKVKRAELELRSLKEAEMEKKNE</sequence>
<reference evidence="3 4" key="1">
    <citation type="journal article" date="2019" name="PLoS Biol.">
        <title>Sex chromosomes control vertical transmission of feminizing Wolbachia symbionts in an isopod.</title>
        <authorList>
            <person name="Becking T."/>
            <person name="Chebbi M.A."/>
            <person name="Giraud I."/>
            <person name="Moumen B."/>
            <person name="Laverre T."/>
            <person name="Caubet Y."/>
            <person name="Peccoud J."/>
            <person name="Gilbert C."/>
            <person name="Cordaux R."/>
        </authorList>
    </citation>
    <scope>NUCLEOTIDE SEQUENCE [LARGE SCALE GENOMIC DNA]</scope>
    <source>
        <strain evidence="3">ANa2</strain>
        <tissue evidence="3">Whole body excluding digestive tract and cuticle</tissue>
    </source>
</reference>
<feature type="transmembrane region" description="Helical" evidence="2">
    <location>
        <begin position="97"/>
        <end position="115"/>
    </location>
</feature>